<dbReference type="FunFam" id="2.60.40.10:FF:000086">
    <property type="entry name" value="Neural cell adhesion molecule 1"/>
    <property type="match status" value="1"/>
</dbReference>
<comment type="subcellular location">
    <subcellularLocation>
        <location evidence="2">Cell membrane</location>
        <topology evidence="2">Single-pass membrane protein</topology>
    </subcellularLocation>
</comment>
<dbReference type="InterPro" id="IPR007110">
    <property type="entry name" value="Ig-like_dom"/>
</dbReference>
<dbReference type="InterPro" id="IPR003598">
    <property type="entry name" value="Ig_sub2"/>
</dbReference>
<evidence type="ECO:0000256" key="13">
    <source>
        <dbReference type="ARBA" id="ARBA00067632"/>
    </source>
</evidence>
<dbReference type="CDD" id="cd00063">
    <property type="entry name" value="FN3"/>
    <property type="match status" value="2"/>
</dbReference>
<dbReference type="FunFam" id="2.60.40.10:FF:000137">
    <property type="entry name" value="neural cell adhesion molecule 1 isoform X2"/>
    <property type="match status" value="1"/>
</dbReference>
<dbReference type="PANTHER" id="PTHR12231">
    <property type="entry name" value="CTX-RELATED TYPE I TRANSMEMBRANE PROTEIN"/>
    <property type="match status" value="1"/>
</dbReference>
<proteinExistence type="predicted"/>
<keyword evidence="10" id="KW-1015">Disulfide bond</keyword>
<dbReference type="CDD" id="cd05865">
    <property type="entry name" value="IgI_1_NCAM-1"/>
    <property type="match status" value="1"/>
</dbReference>
<keyword evidence="5" id="KW-0732">Signal</keyword>
<evidence type="ECO:0000259" key="17">
    <source>
        <dbReference type="PROSITE" id="PS50853"/>
    </source>
</evidence>
<feature type="region of interest" description="Disordered" evidence="14">
    <location>
        <begin position="823"/>
        <end position="899"/>
    </location>
</feature>
<keyword evidence="9 15" id="KW-0472">Membrane</keyword>
<dbReference type="FunFam" id="2.60.40.10:FF:000173">
    <property type="entry name" value="Neural cell adhesion molecule 1"/>
    <property type="match status" value="1"/>
</dbReference>
<keyword evidence="7" id="KW-0130">Cell adhesion</keyword>
<name>A0A7L0W324_ALELA</name>
<feature type="domain" description="Ig-like" evidence="16">
    <location>
        <begin position="389"/>
        <end position="478"/>
    </location>
</feature>
<keyword evidence="11" id="KW-0325">Glycoprotein</keyword>
<dbReference type="InterPro" id="IPR013783">
    <property type="entry name" value="Ig-like_fold"/>
</dbReference>
<keyword evidence="12" id="KW-0393">Immunoglobulin domain</keyword>
<dbReference type="InterPro" id="IPR013098">
    <property type="entry name" value="Ig_I-set"/>
</dbReference>
<gene>
    <name evidence="18" type="primary">Ncam1</name>
    <name evidence="18" type="ORF">ALELAT_R05802</name>
</gene>
<evidence type="ECO:0000256" key="15">
    <source>
        <dbReference type="SAM" id="Phobius"/>
    </source>
</evidence>
<dbReference type="InterPro" id="IPR051170">
    <property type="entry name" value="Neural/epithelial_adhesion"/>
</dbReference>
<dbReference type="InterPro" id="IPR003599">
    <property type="entry name" value="Ig_sub"/>
</dbReference>
<feature type="compositionally biased region" description="Polar residues" evidence="14">
    <location>
        <begin position="966"/>
        <end position="995"/>
    </location>
</feature>
<dbReference type="GO" id="GO:0005886">
    <property type="term" value="C:plasma membrane"/>
    <property type="evidence" value="ECO:0007669"/>
    <property type="project" value="UniProtKB-SubCell"/>
</dbReference>
<dbReference type="Pfam" id="PF13927">
    <property type="entry name" value="Ig_3"/>
    <property type="match status" value="2"/>
</dbReference>
<dbReference type="GO" id="GO:0007155">
    <property type="term" value="P:cell adhesion"/>
    <property type="evidence" value="ECO:0007669"/>
    <property type="project" value="UniProtKB-KW"/>
</dbReference>
<protein>
    <recommendedName>
        <fullName evidence="13">Neural cell adhesion molecule 1</fullName>
    </recommendedName>
</protein>
<reference evidence="18 19" key="1">
    <citation type="submission" date="2019-09" db="EMBL/GenBank/DDBJ databases">
        <title>Bird 10,000 Genomes (B10K) Project - Family phase.</title>
        <authorList>
            <person name="Zhang G."/>
        </authorList>
    </citation>
    <scope>NUCLEOTIDE SEQUENCE [LARGE SCALE GENOMIC DNA]</scope>
    <source>
        <strain evidence="18">B10K-DU-001-39</strain>
        <tissue evidence="18">Muscle</tissue>
    </source>
</reference>
<keyword evidence="3" id="KW-1003">Cell membrane</keyword>
<sequence length="1053" mass="113086">ASLQVDIVPSQGEISVGESKFFLCQVAGEAKFKDISWFSPNGEKLTPNQQRISVVRNDDFSSTLTIYNANIDDAGIYKCVVSSVEEGDSEATVNVKIFQKLMFKNAPTPQEFKEGDDAVIVCDVVSSLPPTIIWKHKGRDVILKKDVRFIVLSNNYLQIRGIKKTDEGTYRCEGRILARGEINFKDIQVIVNVPPSVRARQSTMNATANLSQSVTLACDADGFPEPTMTWTKDGEPIEQEDDEEKYSFNYDGSELVIKKVDKNDEAEYICIAENKAGEQDATIHLKVFAKPKITYVENKTAMELEDQITLTCEASGDPIPSITWRSSTRNISNEEKTLDGRIVVRSHARVSSLTLKEIQYTDAGEYVCTASNTIGQDSQAMYLEVQYAPKLQGPVAVYTWEGNQVNITCEVFAYPSAVISWFRDGQLLPSSNYSNIKIYNTPSASYLEVTPDSENDFGNYNCTAVNRIGQESSEFILVQADTPSSPSIDRVEPYSSTARVEFDEPEATGGVPILKYKAEWRALGEGEWHSRLYDAKEANVEGMITISGLKPETTYSVRLSAVNGKGVGEISLPSDFKTQPVREPSTPKLEGQMGEDGNSIKVKVIKQDDGGSPIRHYLIKYKAKHSSEWKPEIRLPSGSDHVMLKSLDWNAEYEVYVIAENQQGKSKPAHYAFRTSAQPTVIPASTSPTSGLGTAAIVGILIVIFVLLLVAVDVTCYFLNKCGLLMCIAVNLCGKSGPGAKGKDMEEGKAAFSKDESKEPIVEVRTEEERTPNHDGGKHGEPNETTPLTEPEHTADTAATVEDMLPSVTTGTTNSDTVTETFATAQNSPTSETTTLTSSIAPPATAIPDSNSVPPGQATPAKGAAASVSPPPLSSTPKVAPLVDLSDTPSSAPATNNLSSSVLSNQGAVLSPSTVANVAETSKGAAGNKSAAPAPANLTSPPAPSEPKQEVSSTKSPEKEAVQAATVKSPTETSKNPSNPKSEAASGSTANPSQNEDFKMDEGTFKTPDIDLAKDVFAALGTPTPASVASGQARELASSTADSSVPAAPAKTE</sequence>
<feature type="region of interest" description="Disordered" evidence="14">
    <location>
        <begin position="573"/>
        <end position="595"/>
    </location>
</feature>
<evidence type="ECO:0000256" key="11">
    <source>
        <dbReference type="ARBA" id="ARBA00023180"/>
    </source>
</evidence>
<dbReference type="Pfam" id="PF00041">
    <property type="entry name" value="fn3"/>
    <property type="match status" value="2"/>
</dbReference>
<evidence type="ECO:0000256" key="14">
    <source>
        <dbReference type="SAM" id="MobiDB-lite"/>
    </source>
</evidence>
<dbReference type="CDD" id="cd00096">
    <property type="entry name" value="Ig"/>
    <property type="match status" value="2"/>
</dbReference>
<feature type="domain" description="Fibronectin type-III" evidence="17">
    <location>
        <begin position="482"/>
        <end position="581"/>
    </location>
</feature>
<dbReference type="GO" id="GO:0043005">
    <property type="term" value="C:neuron projection"/>
    <property type="evidence" value="ECO:0007669"/>
    <property type="project" value="TreeGrafter"/>
</dbReference>
<dbReference type="OrthoDB" id="10056271at2759"/>
<evidence type="ECO:0000256" key="2">
    <source>
        <dbReference type="ARBA" id="ARBA00004162"/>
    </source>
</evidence>
<evidence type="ECO:0000313" key="18">
    <source>
        <dbReference type="EMBL" id="NXL85498.1"/>
    </source>
</evidence>
<feature type="domain" description="Fibronectin type-III" evidence="17">
    <location>
        <begin position="583"/>
        <end position="679"/>
    </location>
</feature>
<feature type="transmembrane region" description="Helical" evidence="15">
    <location>
        <begin position="695"/>
        <end position="719"/>
    </location>
</feature>
<feature type="compositionally biased region" description="Basic and acidic residues" evidence="14">
    <location>
        <begin position="741"/>
        <end position="782"/>
    </location>
</feature>
<feature type="domain" description="Ig-like" evidence="16">
    <location>
        <begin position="99"/>
        <end position="172"/>
    </location>
</feature>
<feature type="compositionally biased region" description="Low complexity" evidence="14">
    <location>
        <begin position="828"/>
        <end position="839"/>
    </location>
</feature>
<dbReference type="CDD" id="cd05730">
    <property type="entry name" value="IgI_3_NCAM-1"/>
    <property type="match status" value="1"/>
</dbReference>
<dbReference type="PRINTS" id="PR01838">
    <property type="entry name" value="NCAMFAMILY"/>
</dbReference>
<feature type="domain" description="Ig-like" evidence="16">
    <location>
        <begin position="291"/>
        <end position="386"/>
    </location>
</feature>
<evidence type="ECO:0000256" key="1">
    <source>
        <dbReference type="ARBA" id="ARBA00003000"/>
    </source>
</evidence>
<dbReference type="Pfam" id="PF07679">
    <property type="entry name" value="I-set"/>
    <property type="match status" value="3"/>
</dbReference>
<dbReference type="SMART" id="SM00408">
    <property type="entry name" value="IGc2"/>
    <property type="match status" value="5"/>
</dbReference>
<evidence type="ECO:0000256" key="7">
    <source>
        <dbReference type="ARBA" id="ARBA00022889"/>
    </source>
</evidence>
<dbReference type="InterPro" id="IPR036179">
    <property type="entry name" value="Ig-like_dom_sf"/>
</dbReference>
<dbReference type="SUPFAM" id="SSF48726">
    <property type="entry name" value="Immunoglobulin"/>
    <property type="match status" value="5"/>
</dbReference>
<dbReference type="FunFam" id="2.60.40.10:FF:000159">
    <property type="entry name" value="neural cell adhesion molecule 1 isoform X2"/>
    <property type="match status" value="1"/>
</dbReference>
<accession>A0A7L0W324</accession>
<evidence type="ECO:0000256" key="9">
    <source>
        <dbReference type="ARBA" id="ARBA00023136"/>
    </source>
</evidence>
<dbReference type="PANTHER" id="PTHR12231:SF239">
    <property type="entry name" value="NEURAL CELL ADHESION MOLECULE 1"/>
    <property type="match status" value="1"/>
</dbReference>
<keyword evidence="8 15" id="KW-1133">Transmembrane helix</keyword>
<evidence type="ECO:0000256" key="6">
    <source>
        <dbReference type="ARBA" id="ARBA00022737"/>
    </source>
</evidence>
<evidence type="ECO:0000259" key="16">
    <source>
        <dbReference type="PROSITE" id="PS50835"/>
    </source>
</evidence>
<evidence type="ECO:0000256" key="10">
    <source>
        <dbReference type="ARBA" id="ARBA00023157"/>
    </source>
</evidence>
<feature type="domain" description="Ig-like" evidence="16">
    <location>
        <begin position="195"/>
        <end position="284"/>
    </location>
</feature>
<evidence type="ECO:0000256" key="8">
    <source>
        <dbReference type="ARBA" id="ARBA00022989"/>
    </source>
</evidence>
<evidence type="ECO:0000256" key="3">
    <source>
        <dbReference type="ARBA" id="ARBA00022475"/>
    </source>
</evidence>
<feature type="region of interest" description="Disordered" evidence="14">
    <location>
        <begin position="1022"/>
        <end position="1053"/>
    </location>
</feature>
<evidence type="ECO:0000256" key="5">
    <source>
        <dbReference type="ARBA" id="ARBA00022729"/>
    </source>
</evidence>
<feature type="non-terminal residue" evidence="18">
    <location>
        <position position="1"/>
    </location>
</feature>
<feature type="compositionally biased region" description="Polar residues" evidence="14">
    <location>
        <begin position="887"/>
        <end position="899"/>
    </location>
</feature>
<comment type="caution">
    <text evidence="18">The sequence shown here is derived from an EMBL/GenBank/DDBJ whole genome shotgun (WGS) entry which is preliminary data.</text>
</comment>
<dbReference type="Proteomes" id="UP000562322">
    <property type="component" value="Unassembled WGS sequence"/>
</dbReference>
<dbReference type="Gene3D" id="2.60.40.10">
    <property type="entry name" value="Immunoglobulins"/>
    <property type="match status" value="7"/>
</dbReference>
<dbReference type="FunFam" id="2.60.40.10:FF:000149">
    <property type="entry name" value="neural cell adhesion molecule 1 isoform X2"/>
    <property type="match status" value="1"/>
</dbReference>
<feature type="region of interest" description="Disordered" evidence="14">
    <location>
        <begin position="921"/>
        <end position="1006"/>
    </location>
</feature>
<comment type="function">
    <text evidence="1">This protein is a cell adhesion molecule involved in neuron-neuron adhesion, neurite fasciculation, outgrowth of neurites, etc.</text>
</comment>
<keyword evidence="4 15" id="KW-0812">Transmembrane</keyword>
<dbReference type="InterPro" id="IPR003961">
    <property type="entry name" value="FN3_dom"/>
</dbReference>
<feature type="compositionally biased region" description="Basic and acidic residues" evidence="14">
    <location>
        <begin position="996"/>
        <end position="1006"/>
    </location>
</feature>
<dbReference type="FunFam" id="2.60.40.10:FF:000221">
    <property type="entry name" value="neural cell adhesion molecule 1 isoform X2"/>
    <property type="match status" value="1"/>
</dbReference>
<dbReference type="InterPro" id="IPR036116">
    <property type="entry name" value="FN3_sf"/>
</dbReference>
<evidence type="ECO:0000256" key="4">
    <source>
        <dbReference type="ARBA" id="ARBA00022692"/>
    </source>
</evidence>
<dbReference type="FunFam" id="2.60.40.10:FF:000151">
    <property type="entry name" value="neural cell adhesion molecule 1 isoform X1"/>
    <property type="match status" value="1"/>
</dbReference>
<keyword evidence="6" id="KW-0677">Repeat</keyword>
<dbReference type="SMART" id="SM00409">
    <property type="entry name" value="IG"/>
    <property type="match status" value="5"/>
</dbReference>
<organism evidence="18 19">
    <name type="scientific">Alectura lathami</name>
    <name type="common">Australian brush turkey</name>
    <dbReference type="NCBI Taxonomy" id="81907"/>
    <lineage>
        <taxon>Eukaryota</taxon>
        <taxon>Metazoa</taxon>
        <taxon>Chordata</taxon>
        <taxon>Craniata</taxon>
        <taxon>Vertebrata</taxon>
        <taxon>Euteleostomi</taxon>
        <taxon>Archelosauria</taxon>
        <taxon>Archosauria</taxon>
        <taxon>Dinosauria</taxon>
        <taxon>Saurischia</taxon>
        <taxon>Theropoda</taxon>
        <taxon>Coelurosauria</taxon>
        <taxon>Aves</taxon>
        <taxon>Neognathae</taxon>
        <taxon>Galloanserae</taxon>
        <taxon>Galliformes</taxon>
        <taxon>Megapodiidae</taxon>
        <taxon>Alectura</taxon>
    </lineage>
</organism>
<keyword evidence="19" id="KW-1185">Reference proteome</keyword>
<feature type="compositionally biased region" description="Low complexity" evidence="14">
    <location>
        <begin position="922"/>
        <end position="937"/>
    </location>
</feature>
<dbReference type="AlphaFoldDB" id="A0A7L0W324"/>
<feature type="region of interest" description="Disordered" evidence="14">
    <location>
        <begin position="738"/>
        <end position="791"/>
    </location>
</feature>
<dbReference type="SMART" id="SM00060">
    <property type="entry name" value="FN3"/>
    <property type="match status" value="2"/>
</dbReference>
<evidence type="ECO:0000313" key="19">
    <source>
        <dbReference type="Proteomes" id="UP000562322"/>
    </source>
</evidence>
<dbReference type="EMBL" id="VXAV01002510">
    <property type="protein sequence ID" value="NXL85498.1"/>
    <property type="molecule type" value="Genomic_DNA"/>
</dbReference>
<feature type="domain" description="Ig-like" evidence="16">
    <location>
        <begin position="3"/>
        <end position="96"/>
    </location>
</feature>
<feature type="non-terminal residue" evidence="18">
    <location>
        <position position="1053"/>
    </location>
</feature>
<evidence type="ECO:0000256" key="12">
    <source>
        <dbReference type="ARBA" id="ARBA00023319"/>
    </source>
</evidence>
<dbReference type="CDD" id="cd05869">
    <property type="entry name" value="IgI_NCAM-1"/>
    <property type="match status" value="1"/>
</dbReference>
<dbReference type="PROSITE" id="PS50835">
    <property type="entry name" value="IG_LIKE"/>
    <property type="match status" value="5"/>
</dbReference>
<dbReference type="SUPFAM" id="SSF49265">
    <property type="entry name" value="Fibronectin type III"/>
    <property type="match status" value="1"/>
</dbReference>
<dbReference type="PROSITE" id="PS50853">
    <property type="entry name" value="FN3"/>
    <property type="match status" value="2"/>
</dbReference>
<dbReference type="InterPro" id="IPR009138">
    <property type="entry name" value="Neural_cell_adh"/>
</dbReference>